<evidence type="ECO:0000313" key="2">
    <source>
        <dbReference type="EMBL" id="ADI32356.1"/>
    </source>
</evidence>
<reference evidence="2 3" key="2">
    <citation type="journal article" date="2011" name="Stand. Genomic Sci.">
        <title>Complete genome sequence of Staphylothermus hellenicus P8.</title>
        <authorList>
            <person name="Anderson I."/>
            <person name="Wirth R."/>
            <person name="Lucas S."/>
            <person name="Copeland A."/>
            <person name="Lapidus A."/>
            <person name="Cheng J.F."/>
            <person name="Goodwin L."/>
            <person name="Pitluck S."/>
            <person name="Davenport K."/>
            <person name="Detter J.C."/>
            <person name="Han C."/>
            <person name="Tapia R."/>
            <person name="Land M."/>
            <person name="Hauser L."/>
            <person name="Pati A."/>
            <person name="Mikhailova N."/>
            <person name="Woyke T."/>
            <person name="Klenk H.P."/>
            <person name="Kyrpides N."/>
            <person name="Ivanova N."/>
        </authorList>
    </citation>
    <scope>NUCLEOTIDE SEQUENCE [LARGE SCALE GENOMIC DNA]</scope>
    <source>
        <strain evidence="3">DSM 12710 / JCM 10830 / BK20S6-10-b1 / P8</strain>
    </source>
</reference>
<gene>
    <name evidence="2" type="ordered locus">Shell_1258</name>
</gene>
<protein>
    <submittedName>
        <fullName evidence="2">Uncharacterized protein</fullName>
    </submittedName>
</protein>
<name>D7D9B0_STAHD</name>
<feature type="transmembrane region" description="Helical" evidence="1">
    <location>
        <begin position="83"/>
        <end position="104"/>
    </location>
</feature>
<dbReference type="GeneID" id="9234547"/>
<dbReference type="STRING" id="591019.Shell_1258"/>
<keyword evidence="3" id="KW-1185">Reference proteome</keyword>
<dbReference type="AlphaFoldDB" id="D7D9B0"/>
<dbReference type="eggNOG" id="arCOG12438">
    <property type="taxonomic scope" value="Archaea"/>
</dbReference>
<dbReference type="OrthoDB" id="377916at2157"/>
<keyword evidence="1" id="KW-1133">Transmembrane helix</keyword>
<reference evidence="3" key="1">
    <citation type="submission" date="2010-05" db="EMBL/GenBank/DDBJ databases">
        <title>Complete sequence of Staphylothermus hellenicus DSM 12710.</title>
        <authorList>
            <consortium name="US DOE Joint Genome Institute"/>
            <person name="Lucas S."/>
            <person name="Copeland A."/>
            <person name="Lapidus A."/>
            <person name="Cheng J.-F."/>
            <person name="Bruce D."/>
            <person name="Goodwin L."/>
            <person name="Pitluck S."/>
            <person name="Davenport K."/>
            <person name="Detter J.C."/>
            <person name="Han C."/>
            <person name="Tapia R."/>
            <person name="Larimer F."/>
            <person name="Land M."/>
            <person name="Hauser L."/>
            <person name="Kyrpides N."/>
            <person name="Mikhailova N."/>
            <person name="Anderson I.J."/>
            <person name="Woyke T."/>
        </authorList>
    </citation>
    <scope>NUCLEOTIDE SEQUENCE [LARGE SCALE GENOMIC DNA]</scope>
    <source>
        <strain evidence="3">DSM 12710 / JCM 10830 / BK20S6-10-b1 / P8</strain>
    </source>
</reference>
<dbReference type="HOGENOM" id="CLU_1369580_0_0_2"/>
<feature type="transmembrane region" description="Helical" evidence="1">
    <location>
        <begin position="116"/>
        <end position="138"/>
    </location>
</feature>
<keyword evidence="1" id="KW-0812">Transmembrane</keyword>
<feature type="transmembrane region" description="Helical" evidence="1">
    <location>
        <begin position="9"/>
        <end position="28"/>
    </location>
</feature>
<dbReference type="RefSeq" id="WP_013143554.1">
    <property type="nucleotide sequence ID" value="NC_014205.1"/>
</dbReference>
<evidence type="ECO:0000313" key="3">
    <source>
        <dbReference type="Proteomes" id="UP000002573"/>
    </source>
</evidence>
<feature type="transmembrane region" description="Helical" evidence="1">
    <location>
        <begin position="176"/>
        <end position="195"/>
    </location>
</feature>
<dbReference type="EMBL" id="CP002051">
    <property type="protein sequence ID" value="ADI32356.1"/>
    <property type="molecule type" value="Genomic_DNA"/>
</dbReference>
<feature type="transmembrane region" description="Helical" evidence="1">
    <location>
        <begin position="34"/>
        <end position="53"/>
    </location>
</feature>
<accession>D7D9B0</accession>
<dbReference type="KEGG" id="shc:Shell_1258"/>
<dbReference type="Proteomes" id="UP000002573">
    <property type="component" value="Chromosome"/>
</dbReference>
<feature type="transmembrane region" description="Helical" evidence="1">
    <location>
        <begin position="145"/>
        <end position="164"/>
    </location>
</feature>
<sequence>MRVNTAQSILYILSAIMGGLLAFTPFTYIVLQLFFGEIIFLHIIFIMVLYVELSRMIEWFEGFDKLFYISTDNSGKMKMFAKAVSIITDNLLIFSLVMFIPWIIIHGQYFSEYIFIGYFLLIFVLMNTLSSFILLINLAFIKDKLVSLLLILFTEISIILSMLYRLSHLFSYDLVYPALLLVSSLTLLLIVYYGWNKWI</sequence>
<evidence type="ECO:0000256" key="1">
    <source>
        <dbReference type="SAM" id="Phobius"/>
    </source>
</evidence>
<proteinExistence type="predicted"/>
<keyword evidence="1" id="KW-0472">Membrane</keyword>
<organism evidence="2 3">
    <name type="scientific">Staphylothermus hellenicus (strain DSM 12710 / JCM 10830 / BK20S6-10-b1 / P8)</name>
    <dbReference type="NCBI Taxonomy" id="591019"/>
    <lineage>
        <taxon>Archaea</taxon>
        <taxon>Thermoproteota</taxon>
        <taxon>Thermoprotei</taxon>
        <taxon>Desulfurococcales</taxon>
        <taxon>Desulfurococcaceae</taxon>
        <taxon>Staphylothermus</taxon>
    </lineage>
</organism>